<reference evidence="5 6" key="1">
    <citation type="submission" date="2010-04" db="EMBL/GenBank/DDBJ databases">
        <title>The genome of Herbaspirillum seropedicae SmR1, an endophytic, nitrogen-fixing, plant-growth promoting beta-Proteobacteria.</title>
        <authorList>
            <person name="Pedrosa F.O."/>
            <person name="Monteiro R.A."/>
            <person name="Wassem R."/>
            <person name="Cruz L.M."/>
            <person name="Ayub R.A."/>
            <person name="Colauto N.B."/>
            <person name="Fernandez M.A."/>
            <person name="Fungaro M.H.P."/>
            <person name="Grisard E.C."/>
            <person name="Hungria M."/>
            <person name="Madeira H.M.F."/>
            <person name="Nodari R.O."/>
            <person name="Osaku C.A."/>
            <person name="Petzl-Erler M.L."/>
            <person name="Terenzi H."/>
            <person name="Vieira L.G.E."/>
            <person name="Almeida M.I.M."/>
            <person name="Alves L.R."/>
            <person name="Arantes O.M.N."/>
            <person name="Balsanelli E."/>
            <person name="Barcellos F.G."/>
            <person name="Baura V.A."/>
            <person name="Binde D.R."/>
            <person name="Campo R.J."/>
            <person name="Chubatsu L.S."/>
            <person name="Chueire L.M.O."/>
            <person name="Ciferri R.R."/>
            <person name="Correa L.C."/>
            <person name="da Conceicao Silva J.L."/>
            <person name="Dabul A.N.G."/>
            <person name="Dambros B.P."/>
            <person name="Faoro H."/>
            <person name="Favetti A."/>
            <person name="Friedermann G."/>
            <person name="Furlaneto M.C."/>
            <person name="Gasques L.S."/>
            <person name="Gimenes C.C.T."/>
            <person name="Gioppo N.M.R."/>
            <person name="Glienke-Blanco C."/>
            <person name="Godoy L.P."/>
            <person name="Guerra M.P."/>
            <person name="Karp S."/>
            <person name="Kava-Cordeiro V."/>
            <person name="Margarido V.P."/>
            <person name="Mathioni S.M."/>
            <person name="Menck-Soares M.A."/>
            <person name="Murace N.K."/>
            <person name="Nicolas M.F."/>
            <person name="Oliveira C.E.C."/>
            <person name="Pagnan N.A.B."/>
            <person name="Pamphile J.A."/>
            <person name="Patussi E.V."/>
            <person name="Pereira L.F.P."/>
            <person name="Pereira-Ferrari L."/>
            <person name="Pinto F.G.S."/>
            <person name="Precoma C."/>
            <person name="Prioli A.J."/>
            <person name="Prioli S.M.A.P."/>
            <person name="Raittz R.T."/>
            <person name="Ramos H.J.O."/>
            <person name="Ribeiro E.M.S.F."/>
            <person name="Rigo L.U."/>
            <person name="Rocha C.L.M.S.C."/>
            <person name="Rocha S.N."/>
            <person name="Santos K."/>
            <person name="Satori D."/>
            <person name="Silva A.G."/>
            <person name="Simao R.C.G."/>
            <person name="Soares M.A.M."/>
            <person name="Souza E.M."/>
            <person name="Steffens M.B.R."/>
            <person name="Steindel M."/>
            <person name="Tadra-Sfeir M.Z."/>
            <person name="Takahashi E.K."/>
            <person name="Torres R.A."/>
            <person name="Valle J.S."/>
            <person name="Vernal J.I."/>
            <person name="Vilas-Boas L.A."/>
            <person name="Watanabe M.A.E."/>
            <person name="Weiss V.A."/>
            <person name="Yates M.A."/>
            <person name="Souza E.M."/>
        </authorList>
    </citation>
    <scope>NUCLEOTIDE SEQUENCE [LARGE SCALE GENOMIC DNA]</scope>
    <source>
        <strain evidence="5 6">SmR1</strain>
    </source>
</reference>
<dbReference type="AlphaFoldDB" id="D8ISG6"/>
<comment type="catalytic activity">
    <reaction evidence="4">
        <text>L-serine + acetyl-CoA = O-acetyl-L-serine + CoA</text>
        <dbReference type="Rhea" id="RHEA:24560"/>
        <dbReference type="ChEBI" id="CHEBI:33384"/>
        <dbReference type="ChEBI" id="CHEBI:57287"/>
        <dbReference type="ChEBI" id="CHEBI:57288"/>
        <dbReference type="ChEBI" id="CHEBI:58340"/>
        <dbReference type="EC" id="2.3.1.30"/>
    </reaction>
</comment>
<evidence type="ECO:0000256" key="3">
    <source>
        <dbReference type="ARBA" id="ARBA00023315"/>
    </source>
</evidence>
<gene>
    <name evidence="5" type="primary">cysE</name>
    <name evidence="5" type="ordered locus">Hsero_2009</name>
</gene>
<dbReference type="GeneID" id="29393403"/>
<dbReference type="GO" id="GO:0005737">
    <property type="term" value="C:cytoplasm"/>
    <property type="evidence" value="ECO:0007669"/>
    <property type="project" value="InterPro"/>
</dbReference>
<dbReference type="SUPFAM" id="SSF51161">
    <property type="entry name" value="Trimeric LpxA-like enzymes"/>
    <property type="match status" value="1"/>
</dbReference>
<keyword evidence="2 4" id="KW-0808">Transferase</keyword>
<accession>D8ISG6</accession>
<dbReference type="CDD" id="cd03354">
    <property type="entry name" value="LbH_SAT"/>
    <property type="match status" value="1"/>
</dbReference>
<keyword evidence="3 4" id="KW-0012">Acyltransferase</keyword>
<dbReference type="KEGG" id="hse:Hsero_2009"/>
<dbReference type="InterPro" id="IPR005881">
    <property type="entry name" value="Ser_O-AcTrfase"/>
</dbReference>
<dbReference type="HOGENOM" id="CLU_051638_10_2_4"/>
<proteinExistence type="inferred from homology"/>
<dbReference type="InterPro" id="IPR011004">
    <property type="entry name" value="Trimer_LpxA-like_sf"/>
</dbReference>
<sequence>MTRDPDWEADLRRYDMRRPFLKEQSIWAIWVYRWGRRIEARPAGLSRKIANLFYWLAFRLVETVFGISLPRTARIGPGLRIWHFGNIFLHGDVVIGAGCTLRQGVTIGNRREGGPVPVLGDNVELGAYAQVLGAVHLGDGCKVGAMSVVLDDVPPGATAVGAPARVIARTSAGSLASASSELLQKDMT</sequence>
<evidence type="ECO:0000313" key="6">
    <source>
        <dbReference type="Proteomes" id="UP000000329"/>
    </source>
</evidence>
<dbReference type="EMBL" id="CP002039">
    <property type="protein sequence ID" value="ADJ63510.1"/>
    <property type="molecule type" value="Genomic_DNA"/>
</dbReference>
<evidence type="ECO:0000256" key="4">
    <source>
        <dbReference type="PIRNR" id="PIRNR000441"/>
    </source>
</evidence>
<organism evidence="5 6">
    <name type="scientific">Herbaspirillum seropedicae (strain SmR1)</name>
    <dbReference type="NCBI Taxonomy" id="757424"/>
    <lineage>
        <taxon>Bacteria</taxon>
        <taxon>Pseudomonadati</taxon>
        <taxon>Pseudomonadota</taxon>
        <taxon>Betaproteobacteria</taxon>
        <taxon>Burkholderiales</taxon>
        <taxon>Oxalobacteraceae</taxon>
        <taxon>Herbaspirillum</taxon>
    </lineage>
</organism>
<dbReference type="Proteomes" id="UP000000329">
    <property type="component" value="Chromosome"/>
</dbReference>
<dbReference type="InterPro" id="IPR001451">
    <property type="entry name" value="Hexapep"/>
</dbReference>
<dbReference type="STRING" id="757424.Hsero_2009"/>
<dbReference type="EC" id="2.3.1.30" evidence="4"/>
<dbReference type="PANTHER" id="PTHR42811">
    <property type="entry name" value="SERINE ACETYLTRANSFERASE"/>
    <property type="match status" value="1"/>
</dbReference>
<dbReference type="PIRSF" id="PIRSF000441">
    <property type="entry name" value="CysE"/>
    <property type="match status" value="1"/>
</dbReference>
<dbReference type="Pfam" id="PF00132">
    <property type="entry name" value="Hexapep"/>
    <property type="match status" value="1"/>
</dbReference>
<keyword evidence="6" id="KW-1185">Reference proteome</keyword>
<dbReference type="GO" id="GO:0006535">
    <property type="term" value="P:cysteine biosynthetic process from serine"/>
    <property type="evidence" value="ECO:0007669"/>
    <property type="project" value="InterPro"/>
</dbReference>
<comment type="similarity">
    <text evidence="1 4">Belongs to the transferase hexapeptide repeat family.</text>
</comment>
<dbReference type="OrthoDB" id="8612290at2"/>
<dbReference type="Gene3D" id="2.160.10.10">
    <property type="entry name" value="Hexapeptide repeat proteins"/>
    <property type="match status" value="1"/>
</dbReference>
<name>D8ISG6_HERSS</name>
<protein>
    <recommendedName>
        <fullName evidence="4">Serine acetyltransferase</fullName>
        <ecNumber evidence="4">2.3.1.30</ecNumber>
    </recommendedName>
</protein>
<dbReference type="InterPro" id="IPR045304">
    <property type="entry name" value="LbH_SAT"/>
</dbReference>
<dbReference type="RefSeq" id="WP_013233997.1">
    <property type="nucleotide sequence ID" value="NC_014323.1"/>
</dbReference>
<evidence type="ECO:0000256" key="2">
    <source>
        <dbReference type="ARBA" id="ARBA00022679"/>
    </source>
</evidence>
<evidence type="ECO:0000256" key="1">
    <source>
        <dbReference type="ARBA" id="ARBA00007274"/>
    </source>
</evidence>
<dbReference type="eggNOG" id="COG1045">
    <property type="taxonomic scope" value="Bacteria"/>
</dbReference>
<dbReference type="GO" id="GO:0009001">
    <property type="term" value="F:serine O-acetyltransferase activity"/>
    <property type="evidence" value="ECO:0007669"/>
    <property type="project" value="UniProtKB-EC"/>
</dbReference>
<evidence type="ECO:0000313" key="5">
    <source>
        <dbReference type="EMBL" id="ADJ63510.1"/>
    </source>
</evidence>